<dbReference type="KEGG" id="avt:NCTC3438_01418"/>
<proteinExistence type="inferred from homology"/>
<dbReference type="GO" id="GO:0030020">
    <property type="term" value="F:extracellular matrix structural constituent conferring tensile strength"/>
    <property type="evidence" value="ECO:0007669"/>
    <property type="project" value="TreeGrafter"/>
</dbReference>
<dbReference type="SUPFAM" id="SSF54523">
    <property type="entry name" value="Pili subunits"/>
    <property type="match status" value="1"/>
</dbReference>
<comment type="subcellular location">
    <subcellularLocation>
        <location evidence="2">Cell outer membrane</location>
    </subcellularLocation>
    <subcellularLocation>
        <location evidence="1">Cell surface</location>
    </subcellularLocation>
</comment>
<feature type="domain" description="Trimeric autotransporter adhesin YadA-like stalk" evidence="14">
    <location>
        <begin position="564"/>
        <end position="588"/>
    </location>
</feature>
<dbReference type="RefSeq" id="WP_126372435.1">
    <property type="nucleotide sequence ID" value="NZ_LR134167.1"/>
</dbReference>
<evidence type="ECO:0000256" key="5">
    <source>
        <dbReference type="ARBA" id="ARBA00022452"/>
    </source>
</evidence>
<dbReference type="Pfam" id="PF13018">
    <property type="entry name" value="ESPR"/>
    <property type="match status" value="1"/>
</dbReference>
<protein>
    <submittedName>
        <fullName evidence="16">Adhesin yadA</fullName>
    </submittedName>
</protein>
<feature type="domain" description="Trimeric autotransporter adhesin YadA-like C-terminal membrane anchor" evidence="12">
    <location>
        <begin position="1039"/>
        <end position="1098"/>
    </location>
</feature>
<feature type="domain" description="Trimeric autotransporter adhesin YadA-like stalk" evidence="14">
    <location>
        <begin position="697"/>
        <end position="733"/>
    </location>
</feature>
<keyword evidence="17" id="KW-1185">Reference proteome</keyword>
<dbReference type="AlphaFoldDB" id="A0A3S4GY51"/>
<keyword evidence="5" id="KW-1134">Transmembrane beta strand</keyword>
<keyword evidence="9" id="KW-0472">Membrane</keyword>
<feature type="domain" description="Trimeric autotransporter adhesin YadA-like stalk" evidence="14">
    <location>
        <begin position="348"/>
        <end position="373"/>
    </location>
</feature>
<sequence length="1098" mass="118954">MNSIYKIIYSVVTQQFVVVSELARNKGKARTLSNSLLCIGMMFISTDINAIVGEVTMPRVGDEELSVAAYRDPSKVGYIPNKPNFTLNRPKFDDLNVFERQLFRSILMTVDTKMRQDKMQFYTQDNKKLATQGISHQGNRENMIEDEINYIKNILTDYYSHEVSVDGYKGYSFSDGVNSAPSSPNKIYSNPTLQPLATSDPGYGNIDEYGYNAEPPRPNAGFPTIRDGFLMEWAIENKKLDMKKIDLALDEEFALRNQLEAQGLLPFYSLSPSEVGIGERINREDIENYDELLNAYAEFFEELDAQGEEADPVKMKEAYQALRWLQSLPSKEDKYLEGEGVNSSYNRQIINVAGGTKDTDAANIAQLKAVQTHYFSANDRNKISDNYYNNGAKANYSIAAGAYSLAEREGGVLGYIPNVRSLSDLEILSYKSISTDKIDLIDPLSDAYLNSLMKEIKNAWNGVSWQDESTTVDELQKLYQRIESEDLGGDSQTKEKYLGAIQQRIDNLNALAYNSEVEIKNKEKIAEYINQKQSEGVDVKPYISTLGALSIGDTSDPENLKLRQITGVAAGLEDTDAVNVAQLKTAQSHYFSVKSDESGADSNFDNLGAKGVNSIAIGPKAIADNSANFSTALGYNAVVSIAESVALGANSLASRIFDSSFYQENKYLAPIGGDRSAETDYRPIGVISVGKEGKYRQITHVAAGVEDTDAVNLWQLKKAIDAIGTAVNGKDGNSMFSGLTDPDNSVGKDGDTYLDSNSGRVYKKQNNEWIDTGTSLKGPQGERGMTGSQGPKGDQGLKGEQGEKGDQGLKGDQGEKGDAGSAILTGKNKPESTTGRDGDSYVDTVTGQVYKKQAGEWVDTETSLKGPKGNQGEKGDQGPKGDKGNNSGQSVIRVTGDENITTEQLINDIKVKLNKDVKLNSVTTGNTFIDTKGVNVGNAHLTREGLKVGDTEVTKYGLKVGNTIVNQQGVFIDGGSGPSITKKGINAGNQRVTNVADGVADMDAVNMRQLNRLSNRIDRVERKANAGVAGALAVAGLVQTSRPGRSNIAVGVGHYGGENAIAVGVSTRSDNGKIGVRLSGTTSTRGDVGGAFSVGYEW</sequence>
<feature type="region of interest" description="Disordered" evidence="11">
    <location>
        <begin position="731"/>
        <end position="890"/>
    </location>
</feature>
<dbReference type="PANTHER" id="PTHR24023:SF1095">
    <property type="entry name" value="EGF-LIKE DOMAIN-CONTAINING PROTEIN"/>
    <property type="match status" value="1"/>
</dbReference>
<evidence type="ECO:0000256" key="7">
    <source>
        <dbReference type="ARBA" id="ARBA00022729"/>
    </source>
</evidence>
<dbReference type="GO" id="GO:0031012">
    <property type="term" value="C:extracellular matrix"/>
    <property type="evidence" value="ECO:0007669"/>
    <property type="project" value="TreeGrafter"/>
</dbReference>
<dbReference type="OrthoDB" id="5691016at2"/>
<evidence type="ECO:0000313" key="16">
    <source>
        <dbReference type="EMBL" id="VEB24241.1"/>
    </source>
</evidence>
<keyword evidence="6" id="KW-0812">Transmembrane</keyword>
<dbReference type="GO" id="GO:0009279">
    <property type="term" value="C:cell outer membrane"/>
    <property type="evidence" value="ECO:0007669"/>
    <property type="project" value="UniProtKB-SubCell"/>
</dbReference>
<evidence type="ECO:0000256" key="2">
    <source>
        <dbReference type="ARBA" id="ARBA00004442"/>
    </source>
</evidence>
<feature type="compositionally biased region" description="Basic and acidic residues" evidence="11">
    <location>
        <begin position="871"/>
        <end position="883"/>
    </location>
</feature>
<dbReference type="Pfam" id="PF05658">
    <property type="entry name" value="YadA_head"/>
    <property type="match status" value="1"/>
</dbReference>
<organism evidence="16 17">
    <name type="scientific">Avibacterium volantium</name>
    <name type="common">Pasteurella volantium</name>
    <dbReference type="NCBI Taxonomy" id="762"/>
    <lineage>
        <taxon>Bacteria</taxon>
        <taxon>Pseudomonadati</taxon>
        <taxon>Pseudomonadota</taxon>
        <taxon>Gammaproteobacteria</taxon>
        <taxon>Pasteurellales</taxon>
        <taxon>Pasteurellaceae</taxon>
        <taxon>Avibacterium</taxon>
    </lineage>
</organism>
<evidence type="ECO:0000256" key="11">
    <source>
        <dbReference type="SAM" id="MobiDB-lite"/>
    </source>
</evidence>
<evidence type="ECO:0000256" key="8">
    <source>
        <dbReference type="ARBA" id="ARBA00022927"/>
    </source>
</evidence>
<dbReference type="InterPro" id="IPR024973">
    <property type="entry name" value="ESPR"/>
</dbReference>
<dbReference type="Proteomes" id="UP000268198">
    <property type="component" value="Chromosome"/>
</dbReference>
<keyword evidence="7" id="KW-0732">Signal</keyword>
<evidence type="ECO:0000259" key="13">
    <source>
        <dbReference type="Pfam" id="PF05658"/>
    </source>
</evidence>
<dbReference type="Gene3D" id="2.20.70.140">
    <property type="match status" value="1"/>
</dbReference>
<dbReference type="GO" id="GO:0030198">
    <property type="term" value="P:extracellular matrix organization"/>
    <property type="evidence" value="ECO:0007669"/>
    <property type="project" value="TreeGrafter"/>
</dbReference>
<evidence type="ECO:0000256" key="1">
    <source>
        <dbReference type="ARBA" id="ARBA00004241"/>
    </source>
</evidence>
<dbReference type="Pfam" id="PF05662">
    <property type="entry name" value="YadA_stalk"/>
    <property type="match status" value="4"/>
</dbReference>
<keyword evidence="10" id="KW-0998">Cell outer membrane</keyword>
<dbReference type="Gene3D" id="2.150.10.10">
    <property type="entry name" value="Serralysin-like metalloprotease, C-terminal"/>
    <property type="match status" value="3"/>
</dbReference>
<dbReference type="EMBL" id="LR134167">
    <property type="protein sequence ID" value="VEB24241.1"/>
    <property type="molecule type" value="Genomic_DNA"/>
</dbReference>
<dbReference type="InterPro" id="IPR005594">
    <property type="entry name" value="YadA_C"/>
</dbReference>
<evidence type="ECO:0000256" key="4">
    <source>
        <dbReference type="ARBA" id="ARBA00022448"/>
    </source>
</evidence>
<feature type="compositionally biased region" description="Basic and acidic residues" evidence="11">
    <location>
        <begin position="795"/>
        <end position="818"/>
    </location>
</feature>
<evidence type="ECO:0000259" key="12">
    <source>
        <dbReference type="Pfam" id="PF03895"/>
    </source>
</evidence>
<dbReference type="GO" id="GO:0015031">
    <property type="term" value="P:protein transport"/>
    <property type="evidence" value="ECO:0007669"/>
    <property type="project" value="UniProtKB-KW"/>
</dbReference>
<feature type="domain" description="Trimeric autotransporter adhesin YadA-like head" evidence="13">
    <location>
        <begin position="609"/>
        <end position="637"/>
    </location>
</feature>
<evidence type="ECO:0000313" key="17">
    <source>
        <dbReference type="Proteomes" id="UP000268198"/>
    </source>
</evidence>
<dbReference type="InterPro" id="IPR011049">
    <property type="entry name" value="Serralysin-like_metalloprot_C"/>
</dbReference>
<dbReference type="PANTHER" id="PTHR24023">
    <property type="entry name" value="COLLAGEN ALPHA"/>
    <property type="match status" value="1"/>
</dbReference>
<dbReference type="InterPro" id="IPR008640">
    <property type="entry name" value="Adhesin_Head_dom"/>
</dbReference>
<dbReference type="SUPFAM" id="SSF101967">
    <property type="entry name" value="Adhesin YadA, collagen-binding domain"/>
    <property type="match status" value="4"/>
</dbReference>
<dbReference type="InterPro" id="IPR008160">
    <property type="entry name" value="Collagen"/>
</dbReference>
<feature type="domain" description="Trimeric autotransporter adhesin YadA-like stalk" evidence="14">
    <location>
        <begin position="991"/>
        <end position="1028"/>
    </location>
</feature>
<dbReference type="GO" id="GO:0009986">
    <property type="term" value="C:cell surface"/>
    <property type="evidence" value="ECO:0007669"/>
    <property type="project" value="UniProtKB-SubCell"/>
</dbReference>
<evidence type="ECO:0000259" key="14">
    <source>
        <dbReference type="Pfam" id="PF05662"/>
    </source>
</evidence>
<evidence type="ECO:0000256" key="3">
    <source>
        <dbReference type="ARBA" id="ARBA00005848"/>
    </source>
</evidence>
<evidence type="ECO:0000256" key="6">
    <source>
        <dbReference type="ARBA" id="ARBA00022692"/>
    </source>
</evidence>
<reference evidence="16 17" key="1">
    <citation type="submission" date="2018-12" db="EMBL/GenBank/DDBJ databases">
        <authorList>
            <consortium name="Pathogen Informatics"/>
        </authorList>
    </citation>
    <scope>NUCLEOTIDE SEQUENCE [LARGE SCALE GENOMIC DNA]</scope>
    <source>
        <strain evidence="16 17">NCTC3438</strain>
    </source>
</reference>
<evidence type="ECO:0000256" key="9">
    <source>
        <dbReference type="ARBA" id="ARBA00023136"/>
    </source>
</evidence>
<comment type="similarity">
    <text evidence="3">Belongs to the autotransporter-2 (AT-2) (TC 1.B.40) family.</text>
</comment>
<evidence type="ECO:0000256" key="10">
    <source>
        <dbReference type="ARBA" id="ARBA00023237"/>
    </source>
</evidence>
<dbReference type="Gene3D" id="3.30.1300.30">
    <property type="entry name" value="GSPII I/J protein-like"/>
    <property type="match status" value="1"/>
</dbReference>
<dbReference type="GO" id="GO:0005615">
    <property type="term" value="C:extracellular space"/>
    <property type="evidence" value="ECO:0007669"/>
    <property type="project" value="TreeGrafter"/>
</dbReference>
<evidence type="ECO:0000259" key="15">
    <source>
        <dbReference type="Pfam" id="PF13018"/>
    </source>
</evidence>
<accession>A0A3S4GY51</accession>
<keyword evidence="8" id="KW-0653">Protein transport</keyword>
<feature type="compositionally biased region" description="Polar residues" evidence="11">
    <location>
        <begin position="767"/>
        <end position="777"/>
    </location>
</feature>
<gene>
    <name evidence="16" type="primary">yadA_1</name>
    <name evidence="16" type="ORF">NCTC3438_01418</name>
</gene>
<dbReference type="InterPro" id="IPR050149">
    <property type="entry name" value="Collagen_superfamily"/>
</dbReference>
<feature type="domain" description="ESPR" evidence="15">
    <location>
        <begin position="1"/>
        <end position="31"/>
    </location>
</feature>
<name>A0A3S4GY51_AVIVO</name>
<feature type="compositionally biased region" description="Basic and acidic residues" evidence="11">
    <location>
        <begin position="828"/>
        <end position="839"/>
    </location>
</feature>
<dbReference type="InterPro" id="IPR045584">
    <property type="entry name" value="Pilin-like"/>
</dbReference>
<dbReference type="Pfam" id="PF01391">
    <property type="entry name" value="Collagen"/>
    <property type="match status" value="1"/>
</dbReference>
<dbReference type="Pfam" id="PF03895">
    <property type="entry name" value="YadA_anchor"/>
    <property type="match status" value="1"/>
</dbReference>
<dbReference type="InterPro" id="IPR008635">
    <property type="entry name" value="Coiled_stalk_dom"/>
</dbReference>
<keyword evidence="4" id="KW-0813">Transport</keyword>